<accession>A0A1A9W0B4</accession>
<sequence>MWNRKYFNSLINIRALASDICSRCGKNFRIFAAWPGTLKRNSSSLDYSENEIRFLTPVVDQGSFPRVHSDEGSDHLYCLLKTFIRNNTLLQNVIIRSNINNTLLSNLSTCPLLSCFLFFLFECLCRDHTVNDFALTILLSFSLFVLLLERSGSDKV</sequence>
<dbReference type="EnsemblMetazoa" id="GBRI001542-RA">
    <property type="protein sequence ID" value="GBRI001542-PA"/>
    <property type="gene ID" value="GBRI001542"/>
</dbReference>
<dbReference type="AlphaFoldDB" id="A0A1A9W0B4"/>
<feature type="transmembrane region" description="Helical" evidence="1">
    <location>
        <begin position="133"/>
        <end position="149"/>
    </location>
</feature>
<keyword evidence="1" id="KW-1133">Transmembrane helix</keyword>
<evidence type="ECO:0000256" key="1">
    <source>
        <dbReference type="SAM" id="Phobius"/>
    </source>
</evidence>
<keyword evidence="3" id="KW-1185">Reference proteome</keyword>
<keyword evidence="1" id="KW-0472">Membrane</keyword>
<feature type="transmembrane region" description="Helical" evidence="1">
    <location>
        <begin position="103"/>
        <end position="121"/>
    </location>
</feature>
<keyword evidence="1" id="KW-0812">Transmembrane</keyword>
<evidence type="ECO:0000313" key="3">
    <source>
        <dbReference type="Proteomes" id="UP000091820"/>
    </source>
</evidence>
<protein>
    <submittedName>
        <fullName evidence="2">Uncharacterized protein</fullName>
    </submittedName>
</protein>
<evidence type="ECO:0000313" key="2">
    <source>
        <dbReference type="EnsemblMetazoa" id="GBRI001542-PA"/>
    </source>
</evidence>
<dbReference type="VEuPathDB" id="VectorBase:GBRI001542"/>
<dbReference type="Proteomes" id="UP000091820">
    <property type="component" value="Unassembled WGS sequence"/>
</dbReference>
<reference evidence="2" key="2">
    <citation type="submission" date="2020-05" db="UniProtKB">
        <authorList>
            <consortium name="EnsemblMetazoa"/>
        </authorList>
    </citation>
    <scope>IDENTIFICATION</scope>
    <source>
        <strain evidence="2">IAEA</strain>
    </source>
</reference>
<reference evidence="3" key="1">
    <citation type="submission" date="2014-03" db="EMBL/GenBank/DDBJ databases">
        <authorList>
            <person name="Aksoy S."/>
            <person name="Warren W."/>
            <person name="Wilson R.K."/>
        </authorList>
    </citation>
    <scope>NUCLEOTIDE SEQUENCE [LARGE SCALE GENOMIC DNA]</scope>
    <source>
        <strain evidence="3">IAEA</strain>
    </source>
</reference>
<name>A0A1A9W0B4_9MUSC</name>
<proteinExistence type="predicted"/>
<organism evidence="2 3">
    <name type="scientific">Glossina brevipalpis</name>
    <dbReference type="NCBI Taxonomy" id="37001"/>
    <lineage>
        <taxon>Eukaryota</taxon>
        <taxon>Metazoa</taxon>
        <taxon>Ecdysozoa</taxon>
        <taxon>Arthropoda</taxon>
        <taxon>Hexapoda</taxon>
        <taxon>Insecta</taxon>
        <taxon>Pterygota</taxon>
        <taxon>Neoptera</taxon>
        <taxon>Endopterygota</taxon>
        <taxon>Diptera</taxon>
        <taxon>Brachycera</taxon>
        <taxon>Muscomorpha</taxon>
        <taxon>Hippoboscoidea</taxon>
        <taxon>Glossinidae</taxon>
        <taxon>Glossina</taxon>
    </lineage>
</organism>